<reference evidence="4 5" key="1">
    <citation type="submission" date="2019-02" db="EMBL/GenBank/DDBJ databases">
        <title>Kribbella capetownensis sp. nov. and Kribbella speibonae sp. nov., isolated from soil.</title>
        <authorList>
            <person name="Curtis S.M."/>
            <person name="Norton I."/>
            <person name="Everest G.J."/>
            <person name="Meyers P.R."/>
        </authorList>
    </citation>
    <scope>NUCLEOTIDE SEQUENCE [LARGE SCALE GENOMIC DNA]</scope>
    <source>
        <strain evidence="4 5">NRRL B-24813</strain>
    </source>
</reference>
<dbReference type="PANTHER" id="PTHR16222">
    <property type="entry name" value="ADP-RIBOSYLGLYCOHYDROLASE"/>
    <property type="match status" value="1"/>
</dbReference>
<dbReference type="RefSeq" id="WP_131353591.1">
    <property type="nucleotide sequence ID" value="NZ_SJKB01000003.1"/>
</dbReference>
<dbReference type="GO" id="GO:0046872">
    <property type="term" value="F:metal ion binding"/>
    <property type="evidence" value="ECO:0007669"/>
    <property type="project" value="UniProtKB-KW"/>
</dbReference>
<keyword evidence="3" id="KW-0460">Magnesium</keyword>
<dbReference type="SUPFAM" id="SSF101478">
    <property type="entry name" value="ADP-ribosylglycohydrolase"/>
    <property type="match status" value="1"/>
</dbReference>
<dbReference type="AlphaFoldDB" id="A0A4R0L2Y2"/>
<evidence type="ECO:0000313" key="5">
    <source>
        <dbReference type="Proteomes" id="UP000291144"/>
    </source>
</evidence>
<feature type="binding site" evidence="3">
    <location>
        <position position="63"/>
    </location>
    <ligand>
        <name>Mg(2+)</name>
        <dbReference type="ChEBI" id="CHEBI:18420"/>
        <label>1</label>
    </ligand>
</feature>
<feature type="binding site" evidence="3">
    <location>
        <position position="307"/>
    </location>
    <ligand>
        <name>Mg(2+)</name>
        <dbReference type="ChEBI" id="CHEBI:18420"/>
        <label>1</label>
    </ligand>
</feature>
<evidence type="ECO:0000256" key="2">
    <source>
        <dbReference type="ARBA" id="ARBA00022801"/>
    </source>
</evidence>
<keyword evidence="3" id="KW-0479">Metal-binding</keyword>
<organism evidence="4 5">
    <name type="scientific">Kribbella pittospori</name>
    <dbReference type="NCBI Taxonomy" id="722689"/>
    <lineage>
        <taxon>Bacteria</taxon>
        <taxon>Bacillati</taxon>
        <taxon>Actinomycetota</taxon>
        <taxon>Actinomycetes</taxon>
        <taxon>Propionibacteriales</taxon>
        <taxon>Kribbellaceae</taxon>
        <taxon>Kribbella</taxon>
    </lineage>
</organism>
<comment type="caution">
    <text evidence="4">The sequence shown here is derived from an EMBL/GenBank/DDBJ whole genome shotgun (WGS) entry which is preliminary data.</text>
</comment>
<feature type="binding site" evidence="3">
    <location>
        <position position="65"/>
    </location>
    <ligand>
        <name>Mg(2+)</name>
        <dbReference type="ChEBI" id="CHEBI:18420"/>
        <label>1</label>
    </ligand>
</feature>
<evidence type="ECO:0000313" key="4">
    <source>
        <dbReference type="EMBL" id="TCC63005.1"/>
    </source>
</evidence>
<protein>
    <submittedName>
        <fullName evidence="4">ADP-ribosylglycohydrolase family protein</fullName>
    </submittedName>
</protein>
<proteinExistence type="inferred from homology"/>
<evidence type="ECO:0000256" key="3">
    <source>
        <dbReference type="PIRSR" id="PIRSR605502-1"/>
    </source>
</evidence>
<keyword evidence="5" id="KW-1185">Reference proteome</keyword>
<dbReference type="GO" id="GO:0016787">
    <property type="term" value="F:hydrolase activity"/>
    <property type="evidence" value="ECO:0007669"/>
    <property type="project" value="UniProtKB-KW"/>
</dbReference>
<dbReference type="InterPro" id="IPR005502">
    <property type="entry name" value="Ribosyl_crysJ1"/>
</dbReference>
<comment type="cofactor">
    <cofactor evidence="3">
        <name>Mg(2+)</name>
        <dbReference type="ChEBI" id="CHEBI:18420"/>
    </cofactor>
    <text evidence="3">Binds 2 magnesium ions per subunit.</text>
</comment>
<dbReference type="InterPro" id="IPR036705">
    <property type="entry name" value="Ribosyl_crysJ1_sf"/>
</dbReference>
<dbReference type="Pfam" id="PF03747">
    <property type="entry name" value="ADP_ribosyl_GH"/>
    <property type="match status" value="1"/>
</dbReference>
<evidence type="ECO:0000256" key="1">
    <source>
        <dbReference type="ARBA" id="ARBA00010702"/>
    </source>
</evidence>
<feature type="binding site" evidence="3">
    <location>
        <position position="304"/>
    </location>
    <ligand>
        <name>Mg(2+)</name>
        <dbReference type="ChEBI" id="CHEBI:18420"/>
        <label>2</label>
    </ligand>
</feature>
<dbReference type="InterPro" id="IPR050792">
    <property type="entry name" value="ADP-ribosylglycohydrolase"/>
</dbReference>
<dbReference type="Proteomes" id="UP000291144">
    <property type="component" value="Unassembled WGS sequence"/>
</dbReference>
<name>A0A4R0L2Y2_9ACTN</name>
<feature type="binding site" evidence="3">
    <location>
        <position position="64"/>
    </location>
    <ligand>
        <name>Mg(2+)</name>
        <dbReference type="ChEBI" id="CHEBI:18420"/>
        <label>1</label>
    </ligand>
</feature>
<dbReference type="PANTHER" id="PTHR16222:SF24">
    <property type="entry name" value="ADP-RIBOSYLHYDROLASE ARH3"/>
    <property type="match status" value="1"/>
</dbReference>
<gene>
    <name evidence="4" type="ORF">E0H73_10990</name>
</gene>
<sequence>MTRAAEETWRARVRGCLLGGAIGDALGGPVEFQDSATILAKHPDGVRDFVAGSDAGWPPGTITDDTQMTLFTIEGLIRASVRTDRGLGFTVAVLQHAYDRWLDTQTLPGPSGERDGWLQAEQWLYVRRAPGRTCLNALMSARNGQPKIPQFGDQAINDSKGCGGVMRVAPFGLMPAIYGTEWVFDSAATAAGYTHGHPTGKLASGALAAIIHEVCNGADLDAALDTTMAMLAQHEGHEETSTALAAARRTAAAGNHGPATIEQQLGGGWVAEEALAIAVYAALAYPEPEQFLDALALAVTHTGDSDSTGAICGNILGALHGETALPAELVFTVEGRSVLLQLADDFALEFVSNRRLHGDYGPHTSWRLRYPGWWIKALRSTACGGRRCADPTSP</sequence>
<accession>A0A4R0L2Y2</accession>
<dbReference type="OrthoDB" id="4871367at2"/>
<dbReference type="Gene3D" id="1.10.4080.10">
    <property type="entry name" value="ADP-ribosylation/Crystallin J1"/>
    <property type="match status" value="1"/>
</dbReference>
<dbReference type="EMBL" id="SJKB01000003">
    <property type="protein sequence ID" value="TCC63005.1"/>
    <property type="molecule type" value="Genomic_DNA"/>
</dbReference>
<comment type="similarity">
    <text evidence="1">Belongs to the ADP-ribosylglycohydrolase family.</text>
</comment>
<feature type="binding site" evidence="3">
    <location>
        <position position="306"/>
    </location>
    <ligand>
        <name>Mg(2+)</name>
        <dbReference type="ChEBI" id="CHEBI:18420"/>
        <label>1</label>
    </ligand>
</feature>
<keyword evidence="2 4" id="KW-0378">Hydrolase</keyword>